<comment type="caution">
    <text evidence="1">The sequence shown here is derived from an EMBL/GenBank/DDBJ whole genome shotgun (WGS) entry which is preliminary data.</text>
</comment>
<evidence type="ECO:0000313" key="2">
    <source>
        <dbReference type="Proteomes" id="UP001253193"/>
    </source>
</evidence>
<dbReference type="EMBL" id="JAUHGG010000030">
    <property type="protein sequence ID" value="MDS1824538.1"/>
    <property type="molecule type" value="Genomic_DNA"/>
</dbReference>
<organism evidence="1 2">
    <name type="scientific">Vibrio parahaemolyticus</name>
    <dbReference type="NCBI Taxonomy" id="670"/>
    <lineage>
        <taxon>Bacteria</taxon>
        <taxon>Pseudomonadati</taxon>
        <taxon>Pseudomonadota</taxon>
        <taxon>Gammaproteobacteria</taxon>
        <taxon>Vibrionales</taxon>
        <taxon>Vibrionaceae</taxon>
        <taxon>Vibrio</taxon>
    </lineage>
</organism>
<dbReference type="RefSeq" id="WP_140104158.1">
    <property type="nucleotide sequence ID" value="NZ_CP034285.1"/>
</dbReference>
<name>A0AAW8Q7H2_VIBPH</name>
<dbReference type="Proteomes" id="UP001253193">
    <property type="component" value="Unassembled WGS sequence"/>
</dbReference>
<reference evidence="1" key="1">
    <citation type="submission" date="2023-06" db="EMBL/GenBank/DDBJ databases">
        <title>Genomic Diversity of Vibrio spp. and Metagenomic Analysis of Pathogens in Florida Gulf Coastal Waters Following Hurricane Ian.</title>
        <authorList>
            <person name="Brumfield K.D."/>
        </authorList>
    </citation>
    <scope>NUCLEOTIDE SEQUENCE</scope>
    <source>
        <strain evidence="1">WBS2B-138</strain>
    </source>
</reference>
<dbReference type="AlphaFoldDB" id="A0AAW8Q7H2"/>
<gene>
    <name evidence="1" type="ORF">QX249_28385</name>
</gene>
<proteinExistence type="predicted"/>
<evidence type="ECO:0000313" key="1">
    <source>
        <dbReference type="EMBL" id="MDS1824538.1"/>
    </source>
</evidence>
<protein>
    <submittedName>
        <fullName evidence="1">Lasso peptide biosynthesis protein</fullName>
    </submittedName>
</protein>
<sequence length="186" mass="20909">MESWLAIINRNIQNKNDEIISQLYSELLQFIVETEYKGGCHDTSAVLHVVLNELGIKNSLCIGEVKTGEKYFDHSWIEIDGKIYDAAICMPLDGGLWHPPVFASIDLDSETKTELGYGIPSPVGLDEPARSIAQINLGNYALQDPMPNRLWFMAEQFASELGYELDAEELKQKYASKLRVLRGDSL</sequence>
<accession>A0AAW8Q7H2</accession>